<comment type="subcellular location">
    <subcellularLocation>
        <location evidence="1">Membrane</location>
        <topology evidence="1">Multi-pass membrane protein</topology>
    </subcellularLocation>
</comment>
<evidence type="ECO:0000313" key="7">
    <source>
        <dbReference type="Proteomes" id="UP000253529"/>
    </source>
</evidence>
<dbReference type="RefSeq" id="WP_113887791.1">
    <property type="nucleotide sequence ID" value="NZ_QNRK01000003.1"/>
</dbReference>
<evidence type="ECO:0000313" key="6">
    <source>
        <dbReference type="EMBL" id="RBP17155.1"/>
    </source>
</evidence>
<keyword evidence="2 5" id="KW-0812">Transmembrane</keyword>
<gene>
    <name evidence="6" type="ORF">DFR50_10340</name>
</gene>
<feature type="transmembrane region" description="Helical" evidence="5">
    <location>
        <begin position="119"/>
        <end position="147"/>
    </location>
</feature>
<protein>
    <submittedName>
        <fullName evidence="6">CysZ protein</fullName>
    </submittedName>
</protein>
<keyword evidence="3 5" id="KW-1133">Transmembrane helix</keyword>
<feature type="transmembrane region" description="Helical" evidence="5">
    <location>
        <begin position="181"/>
        <end position="209"/>
    </location>
</feature>
<dbReference type="InterPro" id="IPR059112">
    <property type="entry name" value="CysZ/EI24"/>
</dbReference>
<name>A0A366FTT9_9HYPH</name>
<accession>A0A366FTT9</accession>
<proteinExistence type="predicted"/>
<reference evidence="6 7" key="1">
    <citation type="submission" date="2018-06" db="EMBL/GenBank/DDBJ databases">
        <title>Genomic Encyclopedia of Type Strains, Phase IV (KMG-IV): sequencing the most valuable type-strain genomes for metagenomic binning, comparative biology and taxonomic classification.</title>
        <authorList>
            <person name="Goeker M."/>
        </authorList>
    </citation>
    <scope>NUCLEOTIDE SEQUENCE [LARGE SCALE GENOMIC DNA]</scope>
    <source>
        <strain evidence="6 7">DSM 24875</strain>
    </source>
</reference>
<evidence type="ECO:0000256" key="1">
    <source>
        <dbReference type="ARBA" id="ARBA00004141"/>
    </source>
</evidence>
<keyword evidence="4 5" id="KW-0472">Membrane</keyword>
<dbReference type="EMBL" id="QNRK01000003">
    <property type="protein sequence ID" value="RBP17155.1"/>
    <property type="molecule type" value="Genomic_DNA"/>
</dbReference>
<evidence type="ECO:0000256" key="3">
    <source>
        <dbReference type="ARBA" id="ARBA00022989"/>
    </source>
</evidence>
<feature type="transmembrane region" description="Helical" evidence="5">
    <location>
        <begin position="20"/>
        <end position="39"/>
    </location>
</feature>
<sequence>MIGDALDAFSQIVSPPFRRVMAKSLALTAAILVLAGVGLDRLALSYVHVETSWLGALLSAFVALGLVVGMIVLAPPTVSLVASFYLDDIAAIVERSLDPRGVPGRPLPLWPSLVFGLRFALLSIVVNVAVLALTIFTGVGLAAFFVLNGYLLGREYFQLAAMRHMSAAEARDLFDRHWLEVFAAGAIVAALVAVPVLNLLTPLFATAFLTRVYKRFA</sequence>
<evidence type="ECO:0000256" key="2">
    <source>
        <dbReference type="ARBA" id="ARBA00022692"/>
    </source>
</evidence>
<comment type="caution">
    <text evidence="6">The sequence shown here is derived from an EMBL/GenBank/DDBJ whole genome shotgun (WGS) entry which is preliminary data.</text>
</comment>
<dbReference type="Pfam" id="PF07264">
    <property type="entry name" value="EI24"/>
    <property type="match status" value="1"/>
</dbReference>
<feature type="transmembrane region" description="Helical" evidence="5">
    <location>
        <begin position="51"/>
        <end position="74"/>
    </location>
</feature>
<dbReference type="AlphaFoldDB" id="A0A366FTT9"/>
<dbReference type="Proteomes" id="UP000253529">
    <property type="component" value="Unassembled WGS sequence"/>
</dbReference>
<dbReference type="NCBIfam" id="NF009407">
    <property type="entry name" value="PRK12768.1"/>
    <property type="match status" value="1"/>
</dbReference>
<organism evidence="6 7">
    <name type="scientific">Roseiarcus fermentans</name>
    <dbReference type="NCBI Taxonomy" id="1473586"/>
    <lineage>
        <taxon>Bacteria</taxon>
        <taxon>Pseudomonadati</taxon>
        <taxon>Pseudomonadota</taxon>
        <taxon>Alphaproteobacteria</taxon>
        <taxon>Hyphomicrobiales</taxon>
        <taxon>Roseiarcaceae</taxon>
        <taxon>Roseiarcus</taxon>
    </lineage>
</organism>
<evidence type="ECO:0000256" key="5">
    <source>
        <dbReference type="SAM" id="Phobius"/>
    </source>
</evidence>
<dbReference type="OrthoDB" id="5421146at2"/>
<keyword evidence="7" id="KW-1185">Reference proteome</keyword>
<evidence type="ECO:0000256" key="4">
    <source>
        <dbReference type="ARBA" id="ARBA00023136"/>
    </source>
</evidence>